<feature type="transmembrane region" description="Helical" evidence="7">
    <location>
        <begin position="25"/>
        <end position="46"/>
    </location>
</feature>
<dbReference type="Pfam" id="PF02706">
    <property type="entry name" value="Wzz"/>
    <property type="match status" value="1"/>
</dbReference>
<keyword evidence="10" id="KW-1185">Reference proteome</keyword>
<dbReference type="PANTHER" id="PTHR32309">
    <property type="entry name" value="TYROSINE-PROTEIN KINASE"/>
    <property type="match status" value="1"/>
</dbReference>
<dbReference type="GO" id="GO:0004713">
    <property type="term" value="F:protein tyrosine kinase activity"/>
    <property type="evidence" value="ECO:0007669"/>
    <property type="project" value="TreeGrafter"/>
</dbReference>
<evidence type="ECO:0000256" key="7">
    <source>
        <dbReference type="SAM" id="Phobius"/>
    </source>
</evidence>
<keyword evidence="3" id="KW-1003">Cell membrane</keyword>
<feature type="domain" description="Polysaccharide chain length determinant N-terminal" evidence="8">
    <location>
        <begin position="11"/>
        <end position="100"/>
    </location>
</feature>
<proteinExistence type="inferred from homology"/>
<evidence type="ECO:0000313" key="9">
    <source>
        <dbReference type="EMBL" id="PWJ76155.1"/>
    </source>
</evidence>
<dbReference type="Proteomes" id="UP000245412">
    <property type="component" value="Unassembled WGS sequence"/>
</dbReference>
<dbReference type="AlphaFoldDB" id="A0AB73T4X9"/>
<protein>
    <submittedName>
        <fullName evidence="9">Capsular polysaccharide biosynthesis protein</fullName>
    </submittedName>
</protein>
<name>A0AB73T4X9_9FIRM</name>
<evidence type="ECO:0000256" key="1">
    <source>
        <dbReference type="ARBA" id="ARBA00004651"/>
    </source>
</evidence>
<dbReference type="PROSITE" id="PS51257">
    <property type="entry name" value="PROKAR_LIPOPROTEIN"/>
    <property type="match status" value="1"/>
</dbReference>
<evidence type="ECO:0000313" key="10">
    <source>
        <dbReference type="Proteomes" id="UP000245412"/>
    </source>
</evidence>
<evidence type="ECO:0000256" key="4">
    <source>
        <dbReference type="ARBA" id="ARBA00022692"/>
    </source>
</evidence>
<sequence>MENNYQKEEIEIDLGQLFISLLSKWYLIVLAGVSCALIALVITKFLMTPMYTSTTSVYVLNKQDSQSVTYSDLQTGTQLTKDYAQLIQSRTVTEQVIANLGLPLTSEQLSKRIEVTSPTDTRILEISVENENPEMAMKIANQVREVAAVHIKDVMDIQAVNIVDEANVPLVKSSPSTTKNVLLGGILGGFVSVLIIVIKVILDDTIKTPDDIESYLGISCIGTIPYTSGSSKKNSKKGRKAVR</sequence>
<dbReference type="RefSeq" id="WP_109626215.1">
    <property type="nucleotide sequence ID" value="NZ_CABJAT010000005.1"/>
</dbReference>
<evidence type="ECO:0000256" key="3">
    <source>
        <dbReference type="ARBA" id="ARBA00022475"/>
    </source>
</evidence>
<dbReference type="PANTHER" id="PTHR32309:SF13">
    <property type="entry name" value="FERRIC ENTEROBACTIN TRANSPORT PROTEIN FEPE"/>
    <property type="match status" value="1"/>
</dbReference>
<keyword evidence="4 7" id="KW-0812">Transmembrane</keyword>
<evidence type="ECO:0000256" key="6">
    <source>
        <dbReference type="ARBA" id="ARBA00023136"/>
    </source>
</evidence>
<evidence type="ECO:0000256" key="5">
    <source>
        <dbReference type="ARBA" id="ARBA00022989"/>
    </source>
</evidence>
<keyword evidence="6 7" id="KW-0472">Membrane</keyword>
<feature type="transmembrane region" description="Helical" evidence="7">
    <location>
        <begin position="181"/>
        <end position="202"/>
    </location>
</feature>
<evidence type="ECO:0000256" key="2">
    <source>
        <dbReference type="ARBA" id="ARBA00006683"/>
    </source>
</evidence>
<dbReference type="InterPro" id="IPR050445">
    <property type="entry name" value="Bact_polysacc_biosynth/exp"/>
</dbReference>
<organism evidence="9 10">
    <name type="scientific">Murimonas intestini</name>
    <dbReference type="NCBI Taxonomy" id="1337051"/>
    <lineage>
        <taxon>Bacteria</taxon>
        <taxon>Bacillati</taxon>
        <taxon>Bacillota</taxon>
        <taxon>Clostridia</taxon>
        <taxon>Lachnospirales</taxon>
        <taxon>Lachnospiraceae</taxon>
        <taxon>Murimonas</taxon>
    </lineage>
</organism>
<comment type="similarity">
    <text evidence="2">Belongs to the CpsC/CapA family.</text>
</comment>
<dbReference type="EMBL" id="QGGY01000005">
    <property type="protein sequence ID" value="PWJ76155.1"/>
    <property type="molecule type" value="Genomic_DNA"/>
</dbReference>
<comment type="subcellular location">
    <subcellularLocation>
        <location evidence="1">Cell membrane</location>
        <topology evidence="1">Multi-pass membrane protein</topology>
    </subcellularLocation>
</comment>
<evidence type="ECO:0000259" key="8">
    <source>
        <dbReference type="Pfam" id="PF02706"/>
    </source>
</evidence>
<gene>
    <name evidence="9" type="ORF">C7383_105191</name>
</gene>
<dbReference type="GO" id="GO:0005886">
    <property type="term" value="C:plasma membrane"/>
    <property type="evidence" value="ECO:0007669"/>
    <property type="project" value="UniProtKB-SubCell"/>
</dbReference>
<accession>A0AB73T4X9</accession>
<keyword evidence="5 7" id="KW-1133">Transmembrane helix</keyword>
<reference evidence="9 10" key="1">
    <citation type="submission" date="2018-05" db="EMBL/GenBank/DDBJ databases">
        <authorList>
            <person name="Goeker M."/>
            <person name="Huntemann M."/>
            <person name="Clum A."/>
            <person name="Pillay M."/>
            <person name="Palaniappan K."/>
            <person name="Varghese N."/>
            <person name="Mikhailova N."/>
            <person name="Stamatis D."/>
            <person name="Reddy T."/>
            <person name="Daum C."/>
            <person name="Shapiro N."/>
            <person name="Ivanova N."/>
            <person name="Kyrpides N."/>
            <person name="Woyke T."/>
        </authorList>
    </citation>
    <scope>NUCLEOTIDE SEQUENCE [LARGE SCALE GENOMIC DNA]</scope>
    <source>
        <strain evidence="9 10">DSM 26524</strain>
    </source>
</reference>
<dbReference type="InterPro" id="IPR003856">
    <property type="entry name" value="LPS_length_determ_N"/>
</dbReference>
<comment type="caution">
    <text evidence="9">The sequence shown here is derived from an EMBL/GenBank/DDBJ whole genome shotgun (WGS) entry which is preliminary data.</text>
</comment>